<dbReference type="AlphaFoldDB" id="A0AAJ0ELA7"/>
<dbReference type="GeneID" id="85452115"/>
<comment type="caution">
    <text evidence="1">The sequence shown here is derived from an EMBL/GenBank/DDBJ whole genome shotgun (WGS) entry which is preliminary data.</text>
</comment>
<evidence type="ECO:0000313" key="1">
    <source>
        <dbReference type="EMBL" id="KAK1657330.1"/>
    </source>
</evidence>
<dbReference type="Proteomes" id="UP001224890">
    <property type="component" value="Unassembled WGS sequence"/>
</dbReference>
<name>A0AAJ0ELA7_9PEZI</name>
<organism evidence="1 2">
    <name type="scientific">Colletotrichum godetiae</name>
    <dbReference type="NCBI Taxonomy" id="1209918"/>
    <lineage>
        <taxon>Eukaryota</taxon>
        <taxon>Fungi</taxon>
        <taxon>Dikarya</taxon>
        <taxon>Ascomycota</taxon>
        <taxon>Pezizomycotina</taxon>
        <taxon>Sordariomycetes</taxon>
        <taxon>Hypocreomycetidae</taxon>
        <taxon>Glomerellales</taxon>
        <taxon>Glomerellaceae</taxon>
        <taxon>Colletotrichum</taxon>
        <taxon>Colletotrichum acutatum species complex</taxon>
    </lineage>
</organism>
<keyword evidence="2" id="KW-1185">Reference proteome</keyword>
<reference evidence="1" key="1">
    <citation type="submission" date="2021-06" db="EMBL/GenBank/DDBJ databases">
        <title>Comparative genomics, transcriptomics and evolutionary studies reveal genomic signatures of adaptation to plant cell wall in hemibiotrophic fungi.</title>
        <authorList>
            <consortium name="DOE Joint Genome Institute"/>
            <person name="Baroncelli R."/>
            <person name="Diaz J.F."/>
            <person name="Benocci T."/>
            <person name="Peng M."/>
            <person name="Battaglia E."/>
            <person name="Haridas S."/>
            <person name="Andreopoulos W."/>
            <person name="Labutti K."/>
            <person name="Pangilinan J."/>
            <person name="Floch G.L."/>
            <person name="Makela M.R."/>
            <person name="Henrissat B."/>
            <person name="Grigoriev I.V."/>
            <person name="Crouch J.A."/>
            <person name="De Vries R.P."/>
            <person name="Sukno S.A."/>
            <person name="Thon M.R."/>
        </authorList>
    </citation>
    <scope>NUCLEOTIDE SEQUENCE</scope>
    <source>
        <strain evidence="1">CBS 193.32</strain>
    </source>
</reference>
<sequence>MRRLRPMPLLLMTSWGRLELRQDRCLTIMPMLHRNKAPVARPVDRAGPRWSLDTTLSSFGRKIARKMTGRLSSWVGDCFSEPTRQLLPHPKDTTRRIHRVFLYVRYK</sequence>
<gene>
    <name evidence="1" type="ORF">BDP55DRAFT_440869</name>
</gene>
<dbReference type="RefSeq" id="XP_060422094.1">
    <property type="nucleotide sequence ID" value="XM_060567589.1"/>
</dbReference>
<dbReference type="EMBL" id="JAHMHR010000096">
    <property type="protein sequence ID" value="KAK1657330.1"/>
    <property type="molecule type" value="Genomic_DNA"/>
</dbReference>
<proteinExistence type="predicted"/>
<accession>A0AAJ0ELA7</accession>
<evidence type="ECO:0000313" key="2">
    <source>
        <dbReference type="Proteomes" id="UP001224890"/>
    </source>
</evidence>
<protein>
    <submittedName>
        <fullName evidence="1">Uncharacterized protein</fullName>
    </submittedName>
</protein>